<feature type="region of interest" description="Disordered" evidence="1">
    <location>
        <begin position="40"/>
        <end position="61"/>
    </location>
</feature>
<reference evidence="2" key="2">
    <citation type="submission" date="2008-12" db="EMBL/GenBank/DDBJ databases">
        <title>Improved gene annotation of the rice (Oryza sativa) genomes.</title>
        <authorList>
            <person name="Wang J."/>
            <person name="Li R."/>
            <person name="Fan W."/>
            <person name="Huang Q."/>
            <person name="Zhang J."/>
            <person name="Zhou Y."/>
            <person name="Hu Y."/>
            <person name="Zi S."/>
            <person name="Li J."/>
            <person name="Ni P."/>
            <person name="Zheng H."/>
            <person name="Zhang Y."/>
            <person name="Zhao M."/>
            <person name="Hao Q."/>
            <person name="McDermott J."/>
            <person name="Samudrala R."/>
            <person name="Kristiansen K."/>
            <person name="Wong G.K.-S."/>
        </authorList>
    </citation>
    <scope>NUCLEOTIDE SEQUENCE</scope>
</reference>
<organism evidence="2">
    <name type="scientific">Oryza sativa subsp. japonica</name>
    <name type="common">Rice</name>
    <dbReference type="NCBI Taxonomy" id="39947"/>
    <lineage>
        <taxon>Eukaryota</taxon>
        <taxon>Viridiplantae</taxon>
        <taxon>Streptophyta</taxon>
        <taxon>Embryophyta</taxon>
        <taxon>Tracheophyta</taxon>
        <taxon>Spermatophyta</taxon>
        <taxon>Magnoliopsida</taxon>
        <taxon>Liliopsida</taxon>
        <taxon>Poales</taxon>
        <taxon>Poaceae</taxon>
        <taxon>BOP clade</taxon>
        <taxon>Oryzoideae</taxon>
        <taxon>Oryzeae</taxon>
        <taxon>Oryzinae</taxon>
        <taxon>Oryza</taxon>
        <taxon>Oryza sativa</taxon>
    </lineage>
</organism>
<gene>
    <name evidence="2" type="ORF">OsJ_01465</name>
</gene>
<dbReference type="EMBL" id="CM000138">
    <property type="protein sequence ID" value="EAZ11601.1"/>
    <property type="molecule type" value="Genomic_DNA"/>
</dbReference>
<evidence type="ECO:0000313" key="2">
    <source>
        <dbReference type="EMBL" id="EAZ11601.1"/>
    </source>
</evidence>
<dbReference type="Proteomes" id="UP000007752">
    <property type="component" value="Chromosome 1"/>
</dbReference>
<evidence type="ECO:0000256" key="1">
    <source>
        <dbReference type="SAM" id="MobiDB-lite"/>
    </source>
</evidence>
<name>A2ZSA4_ORYSJ</name>
<sequence>MAPKTTTDPSTSTPPPPGAFRRCSGRVRGAGISCAGCFGDAESKPAAAGGGLQGVRRGGPR</sequence>
<reference evidence="2" key="1">
    <citation type="journal article" date="2005" name="PLoS Biol.">
        <title>The genomes of Oryza sativa: a history of duplications.</title>
        <authorList>
            <person name="Yu J."/>
            <person name="Wang J."/>
            <person name="Lin W."/>
            <person name="Li S."/>
            <person name="Li H."/>
            <person name="Zhou J."/>
            <person name="Ni P."/>
            <person name="Dong W."/>
            <person name="Hu S."/>
            <person name="Zeng C."/>
            <person name="Zhang J."/>
            <person name="Zhang Y."/>
            <person name="Li R."/>
            <person name="Xu Z."/>
            <person name="Li S."/>
            <person name="Li X."/>
            <person name="Zheng H."/>
            <person name="Cong L."/>
            <person name="Lin L."/>
            <person name="Yin J."/>
            <person name="Geng J."/>
            <person name="Li G."/>
            <person name="Shi J."/>
            <person name="Liu J."/>
            <person name="Lv H."/>
            <person name="Li J."/>
            <person name="Wang J."/>
            <person name="Deng Y."/>
            <person name="Ran L."/>
            <person name="Shi X."/>
            <person name="Wang X."/>
            <person name="Wu Q."/>
            <person name="Li C."/>
            <person name="Ren X."/>
            <person name="Wang J."/>
            <person name="Wang X."/>
            <person name="Li D."/>
            <person name="Liu D."/>
            <person name="Zhang X."/>
            <person name="Ji Z."/>
            <person name="Zhao W."/>
            <person name="Sun Y."/>
            <person name="Zhang Z."/>
            <person name="Bao J."/>
            <person name="Han Y."/>
            <person name="Dong L."/>
            <person name="Ji J."/>
            <person name="Chen P."/>
            <person name="Wu S."/>
            <person name="Liu J."/>
            <person name="Xiao Y."/>
            <person name="Bu D."/>
            <person name="Tan J."/>
            <person name="Yang L."/>
            <person name="Ye C."/>
            <person name="Zhang J."/>
            <person name="Xu J."/>
            <person name="Zhou Y."/>
            <person name="Yu Y."/>
            <person name="Zhang B."/>
            <person name="Zhuang S."/>
            <person name="Wei H."/>
            <person name="Liu B."/>
            <person name="Lei M."/>
            <person name="Yu H."/>
            <person name="Li Y."/>
            <person name="Xu H."/>
            <person name="Wei S."/>
            <person name="He X."/>
            <person name="Fang L."/>
            <person name="Zhang Z."/>
            <person name="Zhang Y."/>
            <person name="Huang X."/>
            <person name="Su Z."/>
            <person name="Tong W."/>
            <person name="Li J."/>
            <person name="Tong Z."/>
            <person name="Li S."/>
            <person name="Ye J."/>
            <person name="Wang L."/>
            <person name="Fang L."/>
            <person name="Lei T."/>
            <person name="Chen C."/>
            <person name="Chen H."/>
            <person name="Xu Z."/>
            <person name="Li H."/>
            <person name="Huang H."/>
            <person name="Zhang F."/>
            <person name="Xu H."/>
            <person name="Li N."/>
            <person name="Zhao C."/>
            <person name="Li S."/>
            <person name="Dong L."/>
            <person name="Huang Y."/>
            <person name="Li L."/>
            <person name="Xi Y."/>
            <person name="Qi Q."/>
            <person name="Li W."/>
            <person name="Zhang B."/>
            <person name="Hu W."/>
            <person name="Zhang Y."/>
            <person name="Tian X."/>
            <person name="Jiao Y."/>
            <person name="Liang X."/>
            <person name="Jin J."/>
            <person name="Gao L."/>
            <person name="Zheng W."/>
            <person name="Hao B."/>
            <person name="Liu S."/>
            <person name="Wang W."/>
            <person name="Yuan L."/>
            <person name="Cao M."/>
            <person name="McDermott J."/>
            <person name="Samudrala R."/>
            <person name="Wang J."/>
            <person name="Wong G.K."/>
            <person name="Yang H."/>
        </authorList>
    </citation>
    <scope>NUCLEOTIDE SEQUENCE [LARGE SCALE GENOMIC DNA]</scope>
</reference>
<feature type="compositionally biased region" description="Gly residues" evidence="1">
    <location>
        <begin position="48"/>
        <end position="61"/>
    </location>
</feature>
<feature type="region of interest" description="Disordered" evidence="1">
    <location>
        <begin position="1"/>
        <end position="20"/>
    </location>
</feature>
<dbReference type="AlphaFoldDB" id="A2ZSA4"/>
<protein>
    <submittedName>
        <fullName evidence="2">Uncharacterized protein</fullName>
    </submittedName>
</protein>
<feature type="compositionally biased region" description="Low complexity" evidence="1">
    <location>
        <begin position="1"/>
        <end position="11"/>
    </location>
</feature>
<proteinExistence type="predicted"/>
<accession>A2ZSA4</accession>